<protein>
    <submittedName>
        <fullName evidence="2">Uncharacterized protein</fullName>
    </submittedName>
</protein>
<accession>A0A059W810</accession>
<feature type="region of interest" description="Disordered" evidence="1">
    <location>
        <begin position="1"/>
        <end position="31"/>
    </location>
</feature>
<sequence length="31" mass="3354">MSEKEEKGSTADLSKKVKDTNNRSQSGGGKR</sequence>
<name>A0A059W810_STRNR</name>
<dbReference type="AlphaFoldDB" id="A0A059W810"/>
<dbReference type="EMBL" id="BHXC01000006">
    <property type="protein sequence ID" value="GCB91561.1"/>
    <property type="molecule type" value="Genomic_DNA"/>
</dbReference>
<gene>
    <name evidence="2" type="ORF">SALB_04296</name>
</gene>
<organism evidence="2 3">
    <name type="scientific">Streptomyces noursei</name>
    <name type="common">Streptomyces albulus</name>
    <dbReference type="NCBI Taxonomy" id="1971"/>
    <lineage>
        <taxon>Bacteria</taxon>
        <taxon>Bacillati</taxon>
        <taxon>Actinomycetota</taxon>
        <taxon>Actinomycetes</taxon>
        <taxon>Kitasatosporales</taxon>
        <taxon>Streptomycetaceae</taxon>
        <taxon>Streptomyces</taxon>
    </lineage>
</organism>
<comment type="caution">
    <text evidence="2">The sequence shown here is derived from an EMBL/GenBank/DDBJ whole genome shotgun (WGS) entry which is preliminary data.</text>
</comment>
<dbReference type="STRING" id="68570.DC74_3482"/>
<evidence type="ECO:0000256" key="1">
    <source>
        <dbReference type="SAM" id="MobiDB-lite"/>
    </source>
</evidence>
<evidence type="ECO:0000313" key="3">
    <source>
        <dbReference type="Proteomes" id="UP000288351"/>
    </source>
</evidence>
<reference evidence="2 3" key="1">
    <citation type="journal article" date="2019" name="Microbiol. Resour. Announc.">
        <title>Draft Genome Sequence of the Most Traditional epsilon-Poly-l-Lysine Producer, Streptomyces albulus NBRC14147.</title>
        <authorList>
            <person name="Yamanaka K."/>
            <person name="Hamano Y."/>
        </authorList>
    </citation>
    <scope>NUCLEOTIDE SEQUENCE [LARGE SCALE GENOMIC DNA]</scope>
    <source>
        <strain evidence="2 3">NBRC 14147</strain>
    </source>
</reference>
<evidence type="ECO:0000313" key="2">
    <source>
        <dbReference type="EMBL" id="GCB91561.1"/>
    </source>
</evidence>
<feature type="compositionally biased region" description="Basic and acidic residues" evidence="1">
    <location>
        <begin position="1"/>
        <end position="21"/>
    </location>
</feature>
<dbReference type="Proteomes" id="UP000288351">
    <property type="component" value="Unassembled WGS sequence"/>
</dbReference>
<proteinExistence type="predicted"/>